<evidence type="ECO:0000259" key="4">
    <source>
        <dbReference type="Pfam" id="PF05506"/>
    </source>
</evidence>
<dbReference type="EMBL" id="JBHSMA010000001">
    <property type="protein sequence ID" value="MFC5408687.1"/>
    <property type="molecule type" value="Genomic_DNA"/>
</dbReference>
<comment type="caution">
    <text evidence="5">The sequence shown here is derived from an EMBL/GenBank/DDBJ whole genome shotgun (WGS) entry which is preliminary data.</text>
</comment>
<feature type="domain" description="Bacterial phospholipase C C-terminal" evidence="4">
    <location>
        <begin position="752"/>
        <end position="838"/>
    </location>
</feature>
<comment type="similarity">
    <text evidence="1">Belongs to the bacterial phospholipase C family.</text>
</comment>
<dbReference type="Gene3D" id="3.40.720.10">
    <property type="entry name" value="Alkaline Phosphatase, subunit A"/>
    <property type="match status" value="2"/>
</dbReference>
<dbReference type="Pfam" id="PF05506">
    <property type="entry name" value="PLipase_C_C"/>
    <property type="match status" value="2"/>
</dbReference>
<dbReference type="InterPro" id="IPR006311">
    <property type="entry name" value="TAT_signal"/>
</dbReference>
<dbReference type="RefSeq" id="WP_379841804.1">
    <property type="nucleotide sequence ID" value="NZ_JBHSMA010000001.1"/>
</dbReference>
<dbReference type="InterPro" id="IPR007312">
    <property type="entry name" value="Phosphoesterase"/>
</dbReference>
<evidence type="ECO:0000313" key="6">
    <source>
        <dbReference type="Proteomes" id="UP001596106"/>
    </source>
</evidence>
<evidence type="ECO:0000256" key="1">
    <source>
        <dbReference type="ARBA" id="ARBA00009717"/>
    </source>
</evidence>
<dbReference type="PANTHER" id="PTHR31956">
    <property type="entry name" value="NON-SPECIFIC PHOSPHOLIPASE C4-RELATED"/>
    <property type="match status" value="1"/>
</dbReference>
<dbReference type="EC" id="3.1.4.3" evidence="2"/>
<organism evidence="5 6">
    <name type="scientific">Larkinella bovis</name>
    <dbReference type="NCBI Taxonomy" id="683041"/>
    <lineage>
        <taxon>Bacteria</taxon>
        <taxon>Pseudomonadati</taxon>
        <taxon>Bacteroidota</taxon>
        <taxon>Cytophagia</taxon>
        <taxon>Cytophagales</taxon>
        <taxon>Spirosomataceae</taxon>
        <taxon>Larkinella</taxon>
    </lineage>
</organism>
<dbReference type="PANTHER" id="PTHR31956:SF1">
    <property type="entry name" value="NON-SPECIFIC PHOSPHOLIPASE C1"/>
    <property type="match status" value="1"/>
</dbReference>
<keyword evidence="6" id="KW-1185">Reference proteome</keyword>
<dbReference type="NCBIfam" id="TIGR03396">
    <property type="entry name" value="PC_PLC"/>
    <property type="match status" value="1"/>
</dbReference>
<dbReference type="InterPro" id="IPR017767">
    <property type="entry name" value="PC-PLC"/>
</dbReference>
<proteinExistence type="inferred from homology"/>
<sequence>MTDTRREFLKKAALLASGTSLFEALPDSIQKALAIDPQPGSTFLDAEHVVILMQENRSFDHSFGTLQGVRGFNDPRAITLPNKNPVWLQTNGAGETYAPFRLNLKDTKATWMSSLPHSWTNQVDARNDGKYDKWLQSKQSGNKEYAKMPLTLGYYNREDIPFYYAFADAFTVCDQNFCSSLTGTTPNRLYLWTGTIREKPDRSVKANVRNEDVDYDDTARWTTFPERLEEHGISWKIYQNELSLPVGFEGEQADWLANFTDNPIEWFEQYNVYFSEAYQKHLAQRLAALPAEIQALTAKIKALPETGAETEKLKKELARKEADLKTGKEHREKYSREKFAQLSQRSRNLHEKAFTTNKNDPDYHSLTKLKYHDGSTEREVEIPKGDVLHQFRTDVKNRTLPTVSWVVAPENFSDHPGAAWYGAWYISEMLDILTQNPEVWKKTVFILCYDENDGYFDHVPPFVAPHPDKPETGRVSKGIDTSVEHQYLEHELQRKSSNAQKEARASSIGLGYRVPLVIASPWSRGGMVSSEVFDHTSILQFLEVFLSKKTGKKIEESNISAWRRTVCGDLTSVFRPYNGEKIPLPTFVARNEFVESIHKAKFKELPSGFKKLSPAEIEQIGRNAAGASLLPRQEKGIRAACPLPYQLYADGKLSADKKSFGITLQAKNEIFGAKSAGSPFTVYALDNYASAAHKPERDIKVRDYAVSAGDRLADSWPLSNFEQETYHFRVYGPNGFFRELIGNGQDPLLDIQCEYQRKTPQSKTLTGNIELKITNLDKAKAVTVEVKDHAYKTGTKSKVVAKGAQGSLVLDLSKSFGWYDFSVKVSGQTVFEKRYAGRVETGKPSFTDPLMGGEIV</sequence>
<reference evidence="6" key="1">
    <citation type="journal article" date="2019" name="Int. J. Syst. Evol. Microbiol.">
        <title>The Global Catalogue of Microorganisms (GCM) 10K type strain sequencing project: providing services to taxonomists for standard genome sequencing and annotation.</title>
        <authorList>
            <consortium name="The Broad Institute Genomics Platform"/>
            <consortium name="The Broad Institute Genome Sequencing Center for Infectious Disease"/>
            <person name="Wu L."/>
            <person name="Ma J."/>
        </authorList>
    </citation>
    <scope>NUCLEOTIDE SEQUENCE [LARGE SCALE GENOMIC DNA]</scope>
    <source>
        <strain evidence="6">CCUG 55250</strain>
    </source>
</reference>
<protein>
    <recommendedName>
        <fullName evidence="2">phospholipase C</fullName>
        <ecNumber evidence="2">3.1.4.3</ecNumber>
    </recommendedName>
</protein>
<dbReference type="InterPro" id="IPR008475">
    <property type="entry name" value="PLipase_C_C"/>
</dbReference>
<dbReference type="PROSITE" id="PS51318">
    <property type="entry name" value="TAT"/>
    <property type="match status" value="1"/>
</dbReference>
<feature type="domain" description="Bacterial phospholipase C C-terminal" evidence="4">
    <location>
        <begin position="640"/>
        <end position="743"/>
    </location>
</feature>
<evidence type="ECO:0000313" key="5">
    <source>
        <dbReference type="EMBL" id="MFC5408687.1"/>
    </source>
</evidence>
<keyword evidence="3" id="KW-0378">Hydrolase</keyword>
<evidence type="ECO:0000256" key="2">
    <source>
        <dbReference type="ARBA" id="ARBA00012018"/>
    </source>
</evidence>
<gene>
    <name evidence="5" type="ORF">ACFPMF_05175</name>
</gene>
<evidence type="ECO:0000256" key="3">
    <source>
        <dbReference type="ARBA" id="ARBA00022801"/>
    </source>
</evidence>
<name>A0ABW0I958_9BACT</name>
<accession>A0ABW0I958</accession>
<dbReference type="InterPro" id="IPR017850">
    <property type="entry name" value="Alkaline_phosphatase_core_sf"/>
</dbReference>
<dbReference type="Pfam" id="PF04185">
    <property type="entry name" value="Phosphoesterase"/>
    <property type="match status" value="2"/>
</dbReference>
<dbReference type="Proteomes" id="UP001596106">
    <property type="component" value="Unassembled WGS sequence"/>
</dbReference>